<dbReference type="Gene3D" id="1.10.10.60">
    <property type="entry name" value="Homeodomain-like"/>
    <property type="match status" value="2"/>
</dbReference>
<accession>A0ABY3SND6</accession>
<evidence type="ECO:0000256" key="3">
    <source>
        <dbReference type="ARBA" id="ARBA00023163"/>
    </source>
</evidence>
<keyword evidence="6" id="KW-1185">Reference proteome</keyword>
<name>A0ABY3SND6_9BACL</name>
<dbReference type="PRINTS" id="PR00032">
    <property type="entry name" value="HTHARAC"/>
</dbReference>
<dbReference type="RefSeq" id="WP_235122022.1">
    <property type="nucleotide sequence ID" value="NZ_CP090978.1"/>
</dbReference>
<dbReference type="SUPFAM" id="SSF46689">
    <property type="entry name" value="Homeodomain-like"/>
    <property type="match status" value="2"/>
</dbReference>
<keyword evidence="2" id="KW-0238">DNA-binding</keyword>
<dbReference type="Gene3D" id="3.20.80.10">
    <property type="entry name" value="Regulatory factor, effector binding domain"/>
    <property type="match status" value="1"/>
</dbReference>
<dbReference type="InterPro" id="IPR018060">
    <property type="entry name" value="HTH_AraC"/>
</dbReference>
<feature type="domain" description="HTH araC/xylS-type" evidence="4">
    <location>
        <begin position="11"/>
        <end position="109"/>
    </location>
</feature>
<keyword evidence="1" id="KW-0805">Transcription regulation</keyword>
<dbReference type="InterPro" id="IPR018062">
    <property type="entry name" value="HTH_AraC-typ_CS"/>
</dbReference>
<dbReference type="InterPro" id="IPR029442">
    <property type="entry name" value="GyrI-like"/>
</dbReference>
<protein>
    <submittedName>
        <fullName evidence="5">AraC family transcriptional regulator</fullName>
    </submittedName>
</protein>
<keyword evidence="3" id="KW-0804">Transcription</keyword>
<dbReference type="InterPro" id="IPR009057">
    <property type="entry name" value="Homeodomain-like_sf"/>
</dbReference>
<dbReference type="InterPro" id="IPR011256">
    <property type="entry name" value="Reg_factor_effector_dom_sf"/>
</dbReference>
<dbReference type="PROSITE" id="PS00041">
    <property type="entry name" value="HTH_ARAC_FAMILY_1"/>
    <property type="match status" value="1"/>
</dbReference>
<dbReference type="PANTHER" id="PTHR47504">
    <property type="entry name" value="RIGHT ORIGIN-BINDING PROTEIN"/>
    <property type="match status" value="1"/>
</dbReference>
<dbReference type="Pfam" id="PF12833">
    <property type="entry name" value="HTH_18"/>
    <property type="match status" value="1"/>
</dbReference>
<reference evidence="5 6" key="1">
    <citation type="journal article" date="2024" name="Int. J. Syst. Evol. Microbiol.">
        <title>Paenibacillus hexagrammi sp. nov., a novel bacterium isolated from the gut content of Hexagrammos agrammus.</title>
        <authorList>
            <person name="Jung H.K."/>
            <person name="Kim D.G."/>
            <person name="Zin H."/>
            <person name="Park J."/>
            <person name="Jung H."/>
            <person name="Kim Y.O."/>
            <person name="Kong H.J."/>
            <person name="Kim J.W."/>
            <person name="Kim Y.S."/>
        </authorList>
    </citation>
    <scope>NUCLEOTIDE SEQUENCE [LARGE SCALE GENOMIC DNA]</scope>
    <source>
        <strain evidence="5 6">YPD9-1</strain>
    </source>
</reference>
<dbReference type="Pfam" id="PF06445">
    <property type="entry name" value="GyrI-like"/>
    <property type="match status" value="1"/>
</dbReference>
<dbReference type="PROSITE" id="PS01124">
    <property type="entry name" value="HTH_ARAC_FAMILY_2"/>
    <property type="match status" value="1"/>
</dbReference>
<dbReference type="SMART" id="SM00342">
    <property type="entry name" value="HTH_ARAC"/>
    <property type="match status" value="1"/>
</dbReference>
<dbReference type="Proteomes" id="UP001649230">
    <property type="component" value="Chromosome"/>
</dbReference>
<organism evidence="5 6">
    <name type="scientific">Paenibacillus hexagrammi</name>
    <dbReference type="NCBI Taxonomy" id="2908839"/>
    <lineage>
        <taxon>Bacteria</taxon>
        <taxon>Bacillati</taxon>
        <taxon>Bacillota</taxon>
        <taxon>Bacilli</taxon>
        <taxon>Bacillales</taxon>
        <taxon>Paenibacillaceae</taxon>
        <taxon>Paenibacillus</taxon>
    </lineage>
</organism>
<evidence type="ECO:0000256" key="1">
    <source>
        <dbReference type="ARBA" id="ARBA00023015"/>
    </source>
</evidence>
<proteinExistence type="predicted"/>
<dbReference type="InterPro" id="IPR020449">
    <property type="entry name" value="Tscrpt_reg_AraC-type_HTH"/>
</dbReference>
<gene>
    <name evidence="5" type="ORF">L0M14_10335</name>
</gene>
<evidence type="ECO:0000313" key="5">
    <source>
        <dbReference type="EMBL" id="UJF35456.1"/>
    </source>
</evidence>
<evidence type="ECO:0000313" key="6">
    <source>
        <dbReference type="Proteomes" id="UP001649230"/>
    </source>
</evidence>
<evidence type="ECO:0000259" key="4">
    <source>
        <dbReference type="PROSITE" id="PS01124"/>
    </source>
</evidence>
<dbReference type="PANTHER" id="PTHR47504:SF5">
    <property type="entry name" value="RIGHT ORIGIN-BINDING PROTEIN"/>
    <property type="match status" value="1"/>
</dbReference>
<dbReference type="EMBL" id="CP090978">
    <property type="protein sequence ID" value="UJF35456.1"/>
    <property type="molecule type" value="Genomic_DNA"/>
</dbReference>
<sequence length="300" mass="35205">MTTDHFYQIIQDTICYIEKHLKTNLTLDTLSASLHVSKFHLHRLIRHSTGHPLMEYIRARKLSQSIDYLLNANWKIIDIAAEFGFEHEQSYIRSFKKQFGVTPASLRKQFQQITLTEKYDVSRLERVADGIVFEPAFVVKPGCLLVGKKNQIYVQENYEHHTANAAGLEFFSQIMPHVPDKVHEHLYIGLTHMVEDPSYTYYYPSTEVHSFEQQDLSLYRNVLAPHKYIVFTYVGDFHPAHLTFRQLEQIWNYIDAWMPQAGYDFSDPYYFEYIDESLARDDYCEVGLYIPISSNVSIHS</sequence>
<dbReference type="InterPro" id="IPR050959">
    <property type="entry name" value="MarA-like"/>
</dbReference>
<evidence type="ECO:0000256" key="2">
    <source>
        <dbReference type="ARBA" id="ARBA00023125"/>
    </source>
</evidence>
<dbReference type="SUPFAM" id="SSF55136">
    <property type="entry name" value="Probable bacterial effector-binding domain"/>
    <property type="match status" value="1"/>
</dbReference>